<name>A0ABR3ZXX3_9LECA</name>
<organism evidence="1 2">
    <name type="scientific">Stereocaulon virgatum</name>
    <dbReference type="NCBI Taxonomy" id="373712"/>
    <lineage>
        <taxon>Eukaryota</taxon>
        <taxon>Fungi</taxon>
        <taxon>Dikarya</taxon>
        <taxon>Ascomycota</taxon>
        <taxon>Pezizomycotina</taxon>
        <taxon>Lecanoromycetes</taxon>
        <taxon>OSLEUM clade</taxon>
        <taxon>Lecanoromycetidae</taxon>
        <taxon>Lecanorales</taxon>
        <taxon>Lecanorineae</taxon>
        <taxon>Stereocaulaceae</taxon>
        <taxon>Stereocaulon</taxon>
    </lineage>
</organism>
<protein>
    <submittedName>
        <fullName evidence="1">Uncharacterized protein</fullName>
    </submittedName>
</protein>
<evidence type="ECO:0000313" key="1">
    <source>
        <dbReference type="EMBL" id="KAL2038547.1"/>
    </source>
</evidence>
<proteinExistence type="predicted"/>
<dbReference type="EMBL" id="JBEFKJ010000031">
    <property type="protein sequence ID" value="KAL2038547.1"/>
    <property type="molecule type" value="Genomic_DNA"/>
</dbReference>
<dbReference type="Proteomes" id="UP001590950">
    <property type="component" value="Unassembled WGS sequence"/>
</dbReference>
<accession>A0ABR3ZXX3</accession>
<sequence length="123" mass="13811">MLLGMYPVGLSSSNLNPCACSKLPRYIRAPIRALLHVHTSISHCLVLRVYLILLSATPAERTNKIMPAYTILEARYVLRAKLDTLLRREFGSDYNVKIAGDQIEVTAPRKLSQVEIDGVTWTE</sequence>
<reference evidence="1 2" key="1">
    <citation type="submission" date="2024-09" db="EMBL/GenBank/DDBJ databases">
        <title>Rethinking Asexuality: The Enigmatic Case of Functional Sexual Genes in Lepraria (Stereocaulaceae).</title>
        <authorList>
            <person name="Doellman M."/>
            <person name="Sun Y."/>
            <person name="Barcenas-Pena A."/>
            <person name="Lumbsch H.T."/>
            <person name="Grewe F."/>
        </authorList>
    </citation>
    <scope>NUCLEOTIDE SEQUENCE [LARGE SCALE GENOMIC DNA]</scope>
    <source>
        <strain evidence="1 2">Mercado 3170</strain>
    </source>
</reference>
<keyword evidence="2" id="KW-1185">Reference proteome</keyword>
<gene>
    <name evidence="1" type="ORF">N7G274_008594</name>
</gene>
<comment type="caution">
    <text evidence="1">The sequence shown here is derived from an EMBL/GenBank/DDBJ whole genome shotgun (WGS) entry which is preliminary data.</text>
</comment>
<evidence type="ECO:0000313" key="2">
    <source>
        <dbReference type="Proteomes" id="UP001590950"/>
    </source>
</evidence>